<dbReference type="KEGG" id="ncl:C5F47_05285"/>
<evidence type="ECO:0000313" key="1">
    <source>
        <dbReference type="EMBL" id="QLH03002.1"/>
    </source>
</evidence>
<proteinExistence type="predicted"/>
<evidence type="ECO:0000313" key="2">
    <source>
        <dbReference type="Proteomes" id="UP000509771"/>
    </source>
</evidence>
<reference evidence="1 2" key="1">
    <citation type="submission" date="2018-02" db="EMBL/GenBank/DDBJ databases">
        <title>Complete genome of Nitrosopumilus cobalaminigenes HCA1.</title>
        <authorList>
            <person name="Qin W."/>
            <person name="Zheng Y."/>
            <person name="Stahl D.A."/>
        </authorList>
    </citation>
    <scope>NUCLEOTIDE SEQUENCE [LARGE SCALE GENOMIC DNA]</scope>
    <source>
        <strain evidence="1 2">HCA1</strain>
    </source>
</reference>
<sequence>MSTESISFIKWGECHSKNPDKPDVLECKVVKTETMDSELTTNVHVQQRIHDSWEDRLLPLKSHESHNSSLLKSWNELVKHKKIVADTKFQLKTYLGLSKNNRPIRRSEIIL</sequence>
<gene>
    <name evidence="1" type="ORF">C5F47_05285</name>
</gene>
<dbReference type="RefSeq" id="WP_179360098.1">
    <property type="nucleotide sequence ID" value="NZ_CP026993.1"/>
</dbReference>
<dbReference type="GeneID" id="56059429"/>
<dbReference type="AlphaFoldDB" id="A0A7D5R6S7"/>
<dbReference type="OrthoDB" id="381411at2157"/>
<keyword evidence="2" id="KW-1185">Reference proteome</keyword>
<dbReference type="EMBL" id="CP026993">
    <property type="protein sequence ID" value="QLH03002.1"/>
    <property type="molecule type" value="Genomic_DNA"/>
</dbReference>
<dbReference type="Proteomes" id="UP000509771">
    <property type="component" value="Chromosome"/>
</dbReference>
<accession>A0A7D5R6S7</accession>
<protein>
    <submittedName>
        <fullName evidence="1">Uncharacterized protein</fullName>
    </submittedName>
</protein>
<organism evidence="1 2">
    <name type="scientific">Nitrosopumilus cobalaminigenes</name>
    <dbReference type="NCBI Taxonomy" id="1470066"/>
    <lineage>
        <taxon>Archaea</taxon>
        <taxon>Nitrososphaerota</taxon>
        <taxon>Nitrososphaeria</taxon>
        <taxon>Nitrosopumilales</taxon>
        <taxon>Nitrosopumilaceae</taxon>
        <taxon>Nitrosopumilus</taxon>
    </lineage>
</organism>
<name>A0A7D5R6S7_9ARCH</name>